<feature type="transmembrane region" description="Helical" evidence="6">
    <location>
        <begin position="133"/>
        <end position="151"/>
    </location>
</feature>
<evidence type="ECO:0000256" key="4">
    <source>
        <dbReference type="ARBA" id="ARBA00022989"/>
    </source>
</evidence>
<dbReference type="STRING" id="285351.SAMN04488035_0710"/>
<accession>A0A1I2DSD1</accession>
<name>A0A1I2DSD1_9MICO</name>
<keyword evidence="2" id="KW-1003">Cell membrane</keyword>
<comment type="subcellular location">
    <subcellularLocation>
        <location evidence="1">Cell membrane</location>
        <topology evidence="1">Multi-pass membrane protein</topology>
    </subcellularLocation>
</comment>
<evidence type="ECO:0000259" key="7">
    <source>
        <dbReference type="Pfam" id="PF00482"/>
    </source>
</evidence>
<organism evidence="8 9">
    <name type="scientific">Flavimobilis marinus</name>
    <dbReference type="NCBI Taxonomy" id="285351"/>
    <lineage>
        <taxon>Bacteria</taxon>
        <taxon>Bacillati</taxon>
        <taxon>Actinomycetota</taxon>
        <taxon>Actinomycetes</taxon>
        <taxon>Micrococcales</taxon>
        <taxon>Jonesiaceae</taxon>
        <taxon>Flavimobilis</taxon>
    </lineage>
</organism>
<feature type="transmembrane region" description="Helical" evidence="6">
    <location>
        <begin position="6"/>
        <end position="23"/>
    </location>
</feature>
<evidence type="ECO:0000256" key="5">
    <source>
        <dbReference type="ARBA" id="ARBA00023136"/>
    </source>
</evidence>
<feature type="transmembrane region" description="Helical" evidence="6">
    <location>
        <begin position="109"/>
        <end position="127"/>
    </location>
</feature>
<gene>
    <name evidence="8" type="ORF">SAMN04488035_0710</name>
</gene>
<dbReference type="RefSeq" id="WP_229828269.1">
    <property type="nucleotide sequence ID" value="NZ_BNAN01000001.1"/>
</dbReference>
<dbReference type="Pfam" id="PF00482">
    <property type="entry name" value="T2SSF"/>
    <property type="match status" value="1"/>
</dbReference>
<dbReference type="PANTHER" id="PTHR35007">
    <property type="entry name" value="INTEGRAL MEMBRANE PROTEIN-RELATED"/>
    <property type="match status" value="1"/>
</dbReference>
<dbReference type="AlphaFoldDB" id="A0A1I2DSD1"/>
<keyword evidence="5 6" id="KW-0472">Membrane</keyword>
<sequence>MTPDGWAGAAIGFVGGVGLLMIYQRLRARTLTLDQRVAPYLGGSSARSDLLREQRALTPFPTLERLIAPALRDGAALVARWGRPTVELSSRLERAAWNVSVDEFRVRQLAGGAIGLACGLALAVVLGTTRGSAVPALFVLVLIAGVAGALVPEQRLAAAITARERAMMLEFPTIAELLALAVAAGESPVAALERVCATARGQLSVDLRRSLADVHAGSTLAQALERLGERSSLPSVSRFAEGVSVAIERGTPLADVLRAQAQDAREFGRRNLMEIGGRKEVAMMVPVVFLILPVTVVFAVFPSVLTLQLGL</sequence>
<dbReference type="Proteomes" id="UP000198520">
    <property type="component" value="Unassembled WGS sequence"/>
</dbReference>
<keyword evidence="4 6" id="KW-1133">Transmembrane helix</keyword>
<evidence type="ECO:0000313" key="8">
    <source>
        <dbReference type="EMBL" id="SFE83574.1"/>
    </source>
</evidence>
<protein>
    <submittedName>
        <fullName evidence="8">Tight adherence protein C</fullName>
    </submittedName>
</protein>
<keyword evidence="9" id="KW-1185">Reference proteome</keyword>
<feature type="transmembrane region" description="Helical" evidence="6">
    <location>
        <begin position="281"/>
        <end position="301"/>
    </location>
</feature>
<dbReference type="InterPro" id="IPR018076">
    <property type="entry name" value="T2SS_GspF_dom"/>
</dbReference>
<feature type="domain" description="Type II secretion system protein GspF" evidence="7">
    <location>
        <begin position="175"/>
        <end position="300"/>
    </location>
</feature>
<evidence type="ECO:0000256" key="3">
    <source>
        <dbReference type="ARBA" id="ARBA00022692"/>
    </source>
</evidence>
<evidence type="ECO:0000313" key="9">
    <source>
        <dbReference type="Proteomes" id="UP000198520"/>
    </source>
</evidence>
<keyword evidence="3 6" id="KW-0812">Transmembrane</keyword>
<dbReference type="EMBL" id="FONZ01000001">
    <property type="protein sequence ID" value="SFE83574.1"/>
    <property type="molecule type" value="Genomic_DNA"/>
</dbReference>
<evidence type="ECO:0000256" key="6">
    <source>
        <dbReference type="SAM" id="Phobius"/>
    </source>
</evidence>
<dbReference type="GO" id="GO:0005886">
    <property type="term" value="C:plasma membrane"/>
    <property type="evidence" value="ECO:0007669"/>
    <property type="project" value="UniProtKB-SubCell"/>
</dbReference>
<evidence type="ECO:0000256" key="2">
    <source>
        <dbReference type="ARBA" id="ARBA00022475"/>
    </source>
</evidence>
<dbReference type="PANTHER" id="PTHR35007:SF4">
    <property type="entry name" value="CONSERVED TRANSMEMBRANE PROTEIN-RELATED"/>
    <property type="match status" value="1"/>
</dbReference>
<evidence type="ECO:0000256" key="1">
    <source>
        <dbReference type="ARBA" id="ARBA00004651"/>
    </source>
</evidence>
<reference evidence="9" key="1">
    <citation type="submission" date="2016-10" db="EMBL/GenBank/DDBJ databases">
        <authorList>
            <person name="Varghese N."/>
            <person name="Submissions S."/>
        </authorList>
    </citation>
    <scope>NUCLEOTIDE SEQUENCE [LARGE SCALE GENOMIC DNA]</scope>
    <source>
        <strain evidence="9">DSM 19083</strain>
    </source>
</reference>
<proteinExistence type="predicted"/>